<proteinExistence type="predicted"/>
<organism evidence="1 2">
    <name type="scientific">Elsinoe australis</name>
    <dbReference type="NCBI Taxonomy" id="40998"/>
    <lineage>
        <taxon>Eukaryota</taxon>
        <taxon>Fungi</taxon>
        <taxon>Dikarya</taxon>
        <taxon>Ascomycota</taxon>
        <taxon>Pezizomycotina</taxon>
        <taxon>Dothideomycetes</taxon>
        <taxon>Dothideomycetidae</taxon>
        <taxon>Myriangiales</taxon>
        <taxon>Elsinoaceae</taxon>
        <taxon>Elsinoe</taxon>
    </lineage>
</organism>
<reference evidence="1 2" key="1">
    <citation type="submission" date="2018-02" db="EMBL/GenBank/DDBJ databases">
        <title>Draft genome sequences of Elsinoe sp., causing black scab on jojoba.</title>
        <authorList>
            <person name="Stodart B."/>
            <person name="Jeffress S."/>
            <person name="Ash G."/>
            <person name="Arun Chinnappa K."/>
        </authorList>
    </citation>
    <scope>NUCLEOTIDE SEQUENCE [LARGE SCALE GENOMIC DNA]</scope>
    <source>
        <strain evidence="1 2">Hillstone_2</strain>
    </source>
</reference>
<dbReference type="AlphaFoldDB" id="A0A4U7B1M1"/>
<evidence type="ECO:0000313" key="2">
    <source>
        <dbReference type="Proteomes" id="UP000308133"/>
    </source>
</evidence>
<comment type="caution">
    <text evidence="1">The sequence shown here is derived from an EMBL/GenBank/DDBJ whole genome shotgun (WGS) entry which is preliminary data.</text>
</comment>
<dbReference type="Proteomes" id="UP000308133">
    <property type="component" value="Unassembled WGS sequence"/>
</dbReference>
<sequence>MSGPTSCQRSALEITRYKFSLSKPRLSIRCVQAKLFQAKANLHHRYALHDSTTRSITSGPHPPSPGPGLDNLQIDHLQIHRLQAYLQIQVYLHIQRPLIHYRHACLHIRGHNTHRLLIHRLHIHRLLIYHLQIHHLQIHRFVYSSNFPYSSCPFPRDTITTTRPRLDPVVVP</sequence>
<protein>
    <submittedName>
        <fullName evidence="1">Uncharacterized protein</fullName>
    </submittedName>
</protein>
<name>A0A4U7B1M1_9PEZI</name>
<gene>
    <name evidence="1" type="ORF">C1H76_2684</name>
</gene>
<dbReference type="EMBL" id="PTQR01000032">
    <property type="protein sequence ID" value="TKX25098.1"/>
    <property type="molecule type" value="Genomic_DNA"/>
</dbReference>
<evidence type="ECO:0000313" key="1">
    <source>
        <dbReference type="EMBL" id="TKX25098.1"/>
    </source>
</evidence>
<accession>A0A4U7B1M1</accession>